<protein>
    <submittedName>
        <fullName evidence="1">Uncharacterized protein</fullName>
    </submittedName>
</protein>
<proteinExistence type="predicted"/>
<dbReference type="OrthoDB" id="293577at2759"/>
<comment type="caution">
    <text evidence="1">The sequence shown here is derived from an EMBL/GenBank/DDBJ whole genome shotgun (WGS) entry which is preliminary data.</text>
</comment>
<keyword evidence="2" id="KW-1185">Reference proteome</keyword>
<gene>
    <name evidence="1" type="ORF">PSON_ATCC_30995.1.T0010493</name>
</gene>
<dbReference type="Proteomes" id="UP000692954">
    <property type="component" value="Unassembled WGS sequence"/>
</dbReference>
<dbReference type="AlphaFoldDB" id="A0A8S1JUD2"/>
<organism evidence="1 2">
    <name type="scientific">Paramecium sonneborni</name>
    <dbReference type="NCBI Taxonomy" id="65129"/>
    <lineage>
        <taxon>Eukaryota</taxon>
        <taxon>Sar</taxon>
        <taxon>Alveolata</taxon>
        <taxon>Ciliophora</taxon>
        <taxon>Intramacronucleata</taxon>
        <taxon>Oligohymenophorea</taxon>
        <taxon>Peniculida</taxon>
        <taxon>Parameciidae</taxon>
        <taxon>Paramecium</taxon>
    </lineage>
</organism>
<accession>A0A8S1JUD2</accession>
<dbReference type="EMBL" id="CAJJDN010000001">
    <property type="protein sequence ID" value="CAD8046203.1"/>
    <property type="molecule type" value="Genomic_DNA"/>
</dbReference>
<reference evidence="1" key="1">
    <citation type="submission" date="2021-01" db="EMBL/GenBank/DDBJ databases">
        <authorList>
            <consortium name="Genoscope - CEA"/>
            <person name="William W."/>
        </authorList>
    </citation>
    <scope>NUCLEOTIDE SEQUENCE</scope>
</reference>
<evidence type="ECO:0000313" key="1">
    <source>
        <dbReference type="EMBL" id="CAD8046203.1"/>
    </source>
</evidence>
<sequence length="549" mass="65581">MNQSMTLINTLRKQSSILSLDKQTEDNGTSKLMKKISQRQLQGSVDDISRLMPLNDNLINVYNDFEDNFRVVRESNKFKNEVPQTSKQEIIQINNSNILKTADGLNLCDLNPEKLNRIQIYRFKFYYFRVRVKNKLNPLQIYFTLPDKTQNYIYKVFISTSVEFPTKFNCEQSTSSRSIKIKTKSGSKFFYEDYLYMTLYAETDFIISVHLVFGEFHHSFLSAKQQEPQRYKKYWDEDKISISPKKDKILQNLDQSRYKSTQKLKEFLKGAEITAKKIIQVVQRGKQIQKEKLEERNIKMLVKSQIQEFRKVEKSILQQKFEKQNQCDYWEQIISIMTLSRQLYNILHERKRRLRIQAKAKLIVLRIKTKLFLEVQQYGQNPFDRCSNKSLLLLKLVSLHLQSQSKLRAQKIATDFLKKTLLYQIAQMAHHNMVSKVRMIVKAFKNKKFQKRAFKDRFWRLIKNYFGSNGPQLFVTSQIKSIQIDKPVMSKVIEQYIQNRKKQWCQLYKQNKSINKNEKTTQLIQIFQLPNDKELKYIMKDYYILKKCN</sequence>
<evidence type="ECO:0000313" key="2">
    <source>
        <dbReference type="Proteomes" id="UP000692954"/>
    </source>
</evidence>
<name>A0A8S1JUD2_9CILI</name>